<evidence type="ECO:0000256" key="2">
    <source>
        <dbReference type="PROSITE-ProRule" id="PRU01248"/>
    </source>
</evidence>
<organism evidence="4 5">
    <name type="scientific">Blautia wexlerae</name>
    <dbReference type="NCBI Taxonomy" id="418240"/>
    <lineage>
        <taxon>Bacteria</taxon>
        <taxon>Bacillati</taxon>
        <taxon>Bacillota</taxon>
        <taxon>Clostridia</taxon>
        <taxon>Lachnospirales</taxon>
        <taxon>Lachnospiraceae</taxon>
        <taxon>Blautia</taxon>
    </lineage>
</organism>
<accession>A0A174UG94</accession>
<gene>
    <name evidence="4" type="ORF">ERS852523_04415</name>
</gene>
<reference evidence="4 5" key="1">
    <citation type="submission" date="2015-09" db="EMBL/GenBank/DDBJ databases">
        <authorList>
            <consortium name="Pathogen Informatics"/>
        </authorList>
    </citation>
    <scope>NUCLEOTIDE SEQUENCE [LARGE SCALE GENOMIC DNA]</scope>
    <source>
        <strain evidence="4 5">2789STDY5834911</strain>
    </source>
</reference>
<dbReference type="Proteomes" id="UP000095712">
    <property type="component" value="Unassembled WGS sequence"/>
</dbReference>
<dbReference type="InterPro" id="IPR010998">
    <property type="entry name" value="Integrase_recombinase_N"/>
</dbReference>
<feature type="domain" description="Core-binding (CB)" evidence="3">
    <location>
        <begin position="2"/>
        <end position="39"/>
    </location>
</feature>
<evidence type="ECO:0000313" key="4">
    <source>
        <dbReference type="EMBL" id="CUQ21634.1"/>
    </source>
</evidence>
<protein>
    <recommendedName>
        <fullName evidence="3">Core-binding (CB) domain-containing protein</fullName>
    </recommendedName>
</protein>
<evidence type="ECO:0000256" key="1">
    <source>
        <dbReference type="ARBA" id="ARBA00023125"/>
    </source>
</evidence>
<evidence type="ECO:0000313" key="5">
    <source>
        <dbReference type="Proteomes" id="UP000095712"/>
    </source>
</evidence>
<sequence length="39" mass="4598">MDQLSNFISEYLKTCETIKKLNSKTIKAYRIDLSQFLTL</sequence>
<dbReference type="AlphaFoldDB" id="A0A174UG94"/>
<dbReference type="InterPro" id="IPR044068">
    <property type="entry name" value="CB"/>
</dbReference>
<keyword evidence="1 2" id="KW-0238">DNA-binding</keyword>
<dbReference type="EMBL" id="CZAW01000117">
    <property type="protein sequence ID" value="CUQ21634.1"/>
    <property type="molecule type" value="Genomic_DNA"/>
</dbReference>
<dbReference type="PROSITE" id="PS51900">
    <property type="entry name" value="CB"/>
    <property type="match status" value="1"/>
</dbReference>
<evidence type="ECO:0000259" key="3">
    <source>
        <dbReference type="PROSITE" id="PS51900"/>
    </source>
</evidence>
<proteinExistence type="predicted"/>
<dbReference type="Gene3D" id="1.10.150.130">
    <property type="match status" value="1"/>
</dbReference>
<dbReference type="GO" id="GO:0003677">
    <property type="term" value="F:DNA binding"/>
    <property type="evidence" value="ECO:0007669"/>
    <property type="project" value="UniProtKB-UniRule"/>
</dbReference>
<name>A0A174UG94_9FIRM</name>